<feature type="transmembrane region" description="Helical" evidence="1">
    <location>
        <begin position="214"/>
        <end position="232"/>
    </location>
</feature>
<evidence type="ECO:0000256" key="1">
    <source>
        <dbReference type="SAM" id="Phobius"/>
    </source>
</evidence>
<accession>A0A8H5GIJ7</accession>
<comment type="caution">
    <text evidence="2">The sequence shown here is derived from an EMBL/GenBank/DDBJ whole genome shotgun (WGS) entry which is preliminary data.</text>
</comment>
<proteinExistence type="predicted"/>
<name>A0A8H5GIJ7_9AGAR</name>
<organism evidence="2 3">
    <name type="scientific">Collybiopsis confluens</name>
    <dbReference type="NCBI Taxonomy" id="2823264"/>
    <lineage>
        <taxon>Eukaryota</taxon>
        <taxon>Fungi</taxon>
        <taxon>Dikarya</taxon>
        <taxon>Basidiomycota</taxon>
        <taxon>Agaricomycotina</taxon>
        <taxon>Agaricomycetes</taxon>
        <taxon>Agaricomycetidae</taxon>
        <taxon>Agaricales</taxon>
        <taxon>Marasmiineae</taxon>
        <taxon>Omphalotaceae</taxon>
        <taxon>Collybiopsis</taxon>
    </lineage>
</organism>
<dbReference type="Proteomes" id="UP000518752">
    <property type="component" value="Unassembled WGS sequence"/>
</dbReference>
<dbReference type="OrthoDB" id="2898893at2759"/>
<reference evidence="2 3" key="1">
    <citation type="journal article" date="2020" name="ISME J.">
        <title>Uncovering the hidden diversity of litter-decomposition mechanisms in mushroom-forming fungi.</title>
        <authorList>
            <person name="Floudas D."/>
            <person name="Bentzer J."/>
            <person name="Ahren D."/>
            <person name="Johansson T."/>
            <person name="Persson P."/>
            <person name="Tunlid A."/>
        </authorList>
    </citation>
    <scope>NUCLEOTIDE SEQUENCE [LARGE SCALE GENOMIC DNA]</scope>
    <source>
        <strain evidence="2 3">CBS 406.79</strain>
    </source>
</reference>
<sequence>MVAELIIAFNVVECLGLVGALVILLTSLFPPARSTPRLSTWYLVLVSSAFYNLAMLLLAFGRAQSIPEPNFTLCFIQSALIYSAPIWLAGSVCTFALQLHLTILHYAKHYTGFISHESPWLPTSITALFLVATIVLLITAGVNPEIVHRNEEQFYCHFTNHTGVFTVAVFGVIFAIIALTCEAGFSILSILTVAACALFGLYKEHGGSRASFGYIVILTALMASAGVPLLGLNESIIHTWMFWRKRPEAKLEAAGVRKEAESSAA</sequence>
<evidence type="ECO:0000313" key="3">
    <source>
        <dbReference type="Proteomes" id="UP000518752"/>
    </source>
</evidence>
<dbReference type="AlphaFoldDB" id="A0A8H5GIJ7"/>
<feature type="transmembrane region" description="Helical" evidence="1">
    <location>
        <begin position="183"/>
        <end position="202"/>
    </location>
</feature>
<dbReference type="EMBL" id="JAACJN010000171">
    <property type="protein sequence ID" value="KAF5365370.1"/>
    <property type="molecule type" value="Genomic_DNA"/>
</dbReference>
<keyword evidence="3" id="KW-1185">Reference proteome</keyword>
<feature type="transmembrane region" description="Helical" evidence="1">
    <location>
        <begin position="120"/>
        <end position="142"/>
    </location>
</feature>
<feature type="transmembrane region" description="Helical" evidence="1">
    <location>
        <begin position="41"/>
        <end position="61"/>
    </location>
</feature>
<keyword evidence="1" id="KW-1133">Transmembrane helix</keyword>
<feature type="transmembrane region" description="Helical" evidence="1">
    <location>
        <begin position="73"/>
        <end position="100"/>
    </location>
</feature>
<keyword evidence="1" id="KW-0472">Membrane</keyword>
<keyword evidence="1" id="KW-0812">Transmembrane</keyword>
<evidence type="ECO:0000313" key="2">
    <source>
        <dbReference type="EMBL" id="KAF5365370.1"/>
    </source>
</evidence>
<gene>
    <name evidence="2" type="ORF">D9757_012122</name>
</gene>
<feature type="transmembrane region" description="Helical" evidence="1">
    <location>
        <begin position="7"/>
        <end position="29"/>
    </location>
</feature>
<protein>
    <submittedName>
        <fullName evidence="2">Uncharacterized protein</fullName>
    </submittedName>
</protein>